<protein>
    <submittedName>
        <fullName evidence="2">Uncharacterized protein</fullName>
    </submittedName>
</protein>
<keyword evidence="3" id="KW-1185">Reference proteome</keyword>
<evidence type="ECO:0000256" key="1">
    <source>
        <dbReference type="SAM" id="MobiDB-lite"/>
    </source>
</evidence>
<comment type="caution">
    <text evidence="2">The sequence shown here is derived from an EMBL/GenBank/DDBJ whole genome shotgun (WGS) entry which is preliminary data.</text>
</comment>
<organism evidence="2 3">
    <name type="scientific">Tanacetum coccineum</name>
    <dbReference type="NCBI Taxonomy" id="301880"/>
    <lineage>
        <taxon>Eukaryota</taxon>
        <taxon>Viridiplantae</taxon>
        <taxon>Streptophyta</taxon>
        <taxon>Embryophyta</taxon>
        <taxon>Tracheophyta</taxon>
        <taxon>Spermatophyta</taxon>
        <taxon>Magnoliopsida</taxon>
        <taxon>eudicotyledons</taxon>
        <taxon>Gunneridae</taxon>
        <taxon>Pentapetalae</taxon>
        <taxon>asterids</taxon>
        <taxon>campanulids</taxon>
        <taxon>Asterales</taxon>
        <taxon>Asteraceae</taxon>
        <taxon>Asteroideae</taxon>
        <taxon>Anthemideae</taxon>
        <taxon>Anthemidinae</taxon>
        <taxon>Tanacetum</taxon>
    </lineage>
</organism>
<feature type="compositionally biased region" description="Polar residues" evidence="1">
    <location>
        <begin position="233"/>
        <end position="243"/>
    </location>
</feature>
<evidence type="ECO:0000313" key="3">
    <source>
        <dbReference type="Proteomes" id="UP001151760"/>
    </source>
</evidence>
<name>A0ABQ4YG60_9ASTR</name>
<proteinExistence type="predicted"/>
<dbReference type="EMBL" id="BQNB010010375">
    <property type="protein sequence ID" value="GJS76431.1"/>
    <property type="molecule type" value="Genomic_DNA"/>
</dbReference>
<reference evidence="2" key="1">
    <citation type="journal article" date="2022" name="Int. J. Mol. Sci.">
        <title>Draft Genome of Tanacetum Coccineum: Genomic Comparison of Closely Related Tanacetum-Family Plants.</title>
        <authorList>
            <person name="Yamashiro T."/>
            <person name="Shiraishi A."/>
            <person name="Nakayama K."/>
            <person name="Satake H."/>
        </authorList>
    </citation>
    <scope>NUCLEOTIDE SEQUENCE</scope>
</reference>
<sequence>MDPLHLKPLLAPQFNLAAQPNPMAPRPPTQQPGIGLPNSMAPPSAQYFSPQENQSMRPPPQSGSLPSQGVGGPSFLAVGGLAGPGLSNSYVSGDWLGGRGYTVLEIIQDKVFDRLHDEDAVSLCCLGILQLVLLGVEAKRWSLFIPDTSKQQFLLQYLYANKLANPNVVVSEPGPSNWQSQMPAQSATPYWHHDAARLFNQNILNRGKREDRPSFYKRSPYTEQPPTTVLPKQPSNKNKNNVMKANLSPLDLGNAFDDENEGGFDVIFLGGQFTGNYLVYETWTLRRCEDTRDCGYD</sequence>
<accession>A0ABQ4YG60</accession>
<reference evidence="2" key="2">
    <citation type="submission" date="2022-01" db="EMBL/GenBank/DDBJ databases">
        <authorList>
            <person name="Yamashiro T."/>
            <person name="Shiraishi A."/>
            <person name="Satake H."/>
            <person name="Nakayama K."/>
        </authorList>
    </citation>
    <scope>NUCLEOTIDE SEQUENCE</scope>
</reference>
<gene>
    <name evidence="2" type="ORF">Tco_0726312</name>
</gene>
<feature type="region of interest" description="Disordered" evidence="1">
    <location>
        <begin position="211"/>
        <end position="243"/>
    </location>
</feature>
<evidence type="ECO:0000313" key="2">
    <source>
        <dbReference type="EMBL" id="GJS76431.1"/>
    </source>
</evidence>
<feature type="compositionally biased region" description="Polar residues" evidence="1">
    <location>
        <begin position="46"/>
        <end position="56"/>
    </location>
</feature>
<feature type="region of interest" description="Disordered" evidence="1">
    <location>
        <begin position="15"/>
        <end position="69"/>
    </location>
</feature>
<dbReference type="Proteomes" id="UP001151760">
    <property type="component" value="Unassembled WGS sequence"/>
</dbReference>